<reference evidence="1" key="1">
    <citation type="submission" date="2021-10" db="EMBL/GenBank/DDBJ databases">
        <authorList>
            <person name="Piombo E."/>
        </authorList>
    </citation>
    <scope>NUCLEOTIDE SEQUENCE</scope>
</reference>
<dbReference type="Proteomes" id="UP000696573">
    <property type="component" value="Unassembled WGS sequence"/>
</dbReference>
<proteinExistence type="predicted"/>
<gene>
    <name evidence="1" type="ORF">CRHIZ90672A_00015093</name>
</gene>
<dbReference type="EMBL" id="CABFNQ020000719">
    <property type="protein sequence ID" value="CAH0026324.1"/>
    <property type="molecule type" value="Genomic_DNA"/>
</dbReference>
<evidence type="ECO:0000313" key="2">
    <source>
        <dbReference type="Proteomes" id="UP000696573"/>
    </source>
</evidence>
<dbReference type="OrthoDB" id="5148669at2759"/>
<keyword evidence="2" id="KW-1185">Reference proteome</keyword>
<protein>
    <submittedName>
        <fullName evidence="1">Uncharacterized protein</fullName>
    </submittedName>
</protein>
<organism evidence="1 2">
    <name type="scientific">Clonostachys rhizophaga</name>
    <dbReference type="NCBI Taxonomy" id="160324"/>
    <lineage>
        <taxon>Eukaryota</taxon>
        <taxon>Fungi</taxon>
        <taxon>Dikarya</taxon>
        <taxon>Ascomycota</taxon>
        <taxon>Pezizomycotina</taxon>
        <taxon>Sordariomycetes</taxon>
        <taxon>Hypocreomycetidae</taxon>
        <taxon>Hypocreales</taxon>
        <taxon>Bionectriaceae</taxon>
        <taxon>Clonostachys</taxon>
    </lineage>
</organism>
<accession>A0A9N9VMM9</accession>
<name>A0A9N9VMM9_9HYPO</name>
<comment type="caution">
    <text evidence="1">The sequence shown here is derived from an EMBL/GenBank/DDBJ whole genome shotgun (WGS) entry which is preliminary data.</text>
</comment>
<sequence>MIHKVVRFWGSQESVSQKLGDFLCALRTPTRIMPFSTVRSMSFVIYPDRQEQPWETTFSDPLPVATYLPIQIFDSIRAMCNLRSMRLQVDWFGERQESFFYGLLQNVEIPAEYIRISASDRVMRRVLEKSPQLQALHLPETTDITQFEPVIGRLRRLCAAVGRVQSGGPIQFPAINEVNLKKIAERYQSLEELVLSICPSSHEYETLDREAVASAFEKDFAKAIRIFKRMPGLKRLAICIELEAAHSFGFTYAEEDRFYTDRLLRLSTCLPRLVQISITNGVDQYWTVTRASPGEMTIGRGIWGYKEAGFPHSVNEGF</sequence>
<evidence type="ECO:0000313" key="1">
    <source>
        <dbReference type="EMBL" id="CAH0026324.1"/>
    </source>
</evidence>
<dbReference type="AlphaFoldDB" id="A0A9N9VMM9"/>